<evidence type="ECO:0000313" key="3">
    <source>
        <dbReference type="Proteomes" id="UP000279259"/>
    </source>
</evidence>
<protein>
    <submittedName>
        <fullName evidence="2">Uncharacterized protein</fullName>
    </submittedName>
</protein>
<feature type="region of interest" description="Disordered" evidence="1">
    <location>
        <begin position="1"/>
        <end position="38"/>
    </location>
</feature>
<name>A0A427XRX7_9TREE</name>
<gene>
    <name evidence="2" type="ORF">EHS25_006218</name>
</gene>
<evidence type="ECO:0000313" key="2">
    <source>
        <dbReference type="EMBL" id="RSH81596.1"/>
    </source>
</evidence>
<accession>A0A427XRX7</accession>
<sequence length="326" mass="35720">MSSASSNKPSSRQARRQAAREKAKGSSAATTTGASSSDVARLLMNPPVLDNPFAGSARVDSQRLFEPEWTEFTGASDDSVMGREDALKGDQLVAALAVHLSRRAMDSSVPSSVKDVVTDPAHRASMWVIQEVKSLKETFEDFSLSPIEKEQVGTMATSLNTLYASAVEMFLADIRVDLVLINDAEEIALKESASEGDSSSNKPSSVTEESPLRTLAKKLDAAAKISEEQRRQVLIGNLDLLSQGVERITMLTRRLRDRRTEADQSDATNMWDLMAESGDGLPARAHQLRRSLFVLREGRVPTLDENRSMMPTSMQEAYDQDVVDKV</sequence>
<proteinExistence type="predicted"/>
<evidence type="ECO:0000256" key="1">
    <source>
        <dbReference type="SAM" id="MobiDB-lite"/>
    </source>
</evidence>
<dbReference type="EMBL" id="RSCD01000029">
    <property type="protein sequence ID" value="RSH81596.1"/>
    <property type="molecule type" value="Genomic_DNA"/>
</dbReference>
<organism evidence="2 3">
    <name type="scientific">Saitozyma podzolica</name>
    <dbReference type="NCBI Taxonomy" id="1890683"/>
    <lineage>
        <taxon>Eukaryota</taxon>
        <taxon>Fungi</taxon>
        <taxon>Dikarya</taxon>
        <taxon>Basidiomycota</taxon>
        <taxon>Agaricomycotina</taxon>
        <taxon>Tremellomycetes</taxon>
        <taxon>Tremellales</taxon>
        <taxon>Trimorphomycetaceae</taxon>
        <taxon>Saitozyma</taxon>
    </lineage>
</organism>
<feature type="compositionally biased region" description="Polar residues" evidence="1">
    <location>
        <begin position="1"/>
        <end position="11"/>
    </location>
</feature>
<dbReference type="AlphaFoldDB" id="A0A427XRX7"/>
<feature type="region of interest" description="Disordered" evidence="1">
    <location>
        <begin position="191"/>
        <end position="213"/>
    </location>
</feature>
<dbReference type="OrthoDB" id="10399891at2759"/>
<keyword evidence="3" id="KW-1185">Reference proteome</keyword>
<dbReference type="Proteomes" id="UP000279259">
    <property type="component" value="Unassembled WGS sequence"/>
</dbReference>
<reference evidence="2 3" key="1">
    <citation type="submission" date="2018-11" db="EMBL/GenBank/DDBJ databases">
        <title>Genome sequence of Saitozyma podzolica DSM 27192.</title>
        <authorList>
            <person name="Aliyu H."/>
            <person name="Gorte O."/>
            <person name="Ochsenreither K."/>
        </authorList>
    </citation>
    <scope>NUCLEOTIDE SEQUENCE [LARGE SCALE GENOMIC DNA]</scope>
    <source>
        <strain evidence="2 3">DSM 27192</strain>
    </source>
</reference>
<comment type="caution">
    <text evidence="2">The sequence shown here is derived from an EMBL/GenBank/DDBJ whole genome shotgun (WGS) entry which is preliminary data.</text>
</comment>
<feature type="compositionally biased region" description="Low complexity" evidence="1">
    <location>
        <begin position="25"/>
        <end position="37"/>
    </location>
</feature>
<feature type="compositionally biased region" description="Polar residues" evidence="1">
    <location>
        <begin position="195"/>
        <end position="208"/>
    </location>
</feature>